<evidence type="ECO:0000256" key="1">
    <source>
        <dbReference type="ARBA" id="ARBA00022617"/>
    </source>
</evidence>
<dbReference type="NCBIfam" id="TIGR02604">
    <property type="entry name" value="Piru_Ver_Nterm"/>
    <property type="match status" value="1"/>
</dbReference>
<evidence type="ECO:0000256" key="4">
    <source>
        <dbReference type="PROSITE-ProRule" id="PRU00433"/>
    </source>
</evidence>
<protein>
    <submittedName>
        <fullName evidence="6">Putative membrane-bound dehydrogenase domain-containing protein</fullName>
    </submittedName>
</protein>
<dbReference type="STRING" id="388280.SAMN04488057_10691"/>
<proteinExistence type="predicted"/>
<dbReference type="InterPro" id="IPR055557">
    <property type="entry name" value="DUF7133"/>
</dbReference>
<dbReference type="Gene3D" id="1.25.10.10">
    <property type="entry name" value="Leucine-rich Repeat Variant"/>
    <property type="match status" value="1"/>
</dbReference>
<dbReference type="InterPro" id="IPR011989">
    <property type="entry name" value="ARM-like"/>
</dbReference>
<dbReference type="Pfam" id="PF00034">
    <property type="entry name" value="Cytochrom_C"/>
    <property type="match status" value="1"/>
</dbReference>
<dbReference type="NCBIfam" id="TIGR02603">
    <property type="entry name" value="CxxCH_TIGR02603"/>
    <property type="match status" value="1"/>
</dbReference>
<dbReference type="EMBL" id="FRCY01000006">
    <property type="protein sequence ID" value="SHN07837.1"/>
    <property type="molecule type" value="Genomic_DNA"/>
</dbReference>
<dbReference type="InterPro" id="IPR009056">
    <property type="entry name" value="Cyt_c-like_dom"/>
</dbReference>
<evidence type="ECO:0000313" key="6">
    <source>
        <dbReference type="EMBL" id="SHN07837.1"/>
    </source>
</evidence>
<dbReference type="InterPro" id="IPR013427">
    <property type="entry name" value="Haem-bd_dom_put"/>
</dbReference>
<keyword evidence="2 4" id="KW-0479">Metal-binding</keyword>
<dbReference type="Proteomes" id="UP000184513">
    <property type="component" value="Unassembled WGS sequence"/>
</dbReference>
<keyword evidence="1 4" id="KW-0349">Heme</keyword>
<dbReference type="SUPFAM" id="SSF50952">
    <property type="entry name" value="Soluble quinoprotein glucose dehydrogenase"/>
    <property type="match status" value="1"/>
</dbReference>
<dbReference type="SUPFAM" id="SSF46626">
    <property type="entry name" value="Cytochrome c"/>
    <property type="match status" value="1"/>
</dbReference>
<feature type="domain" description="Cytochrome c" evidence="5">
    <location>
        <begin position="897"/>
        <end position="1030"/>
    </location>
</feature>
<dbReference type="RefSeq" id="WP_073094747.1">
    <property type="nucleotide sequence ID" value="NZ_FRCY01000006.1"/>
</dbReference>
<gene>
    <name evidence="6" type="ORF">SAMN04488057_10691</name>
</gene>
<dbReference type="GO" id="GO:0046872">
    <property type="term" value="F:metal ion binding"/>
    <property type="evidence" value="ECO:0007669"/>
    <property type="project" value="UniProtKB-KW"/>
</dbReference>
<name>A0A1M7NV36_9BACT</name>
<dbReference type="Pfam" id="PF23500">
    <property type="entry name" value="DUF7133"/>
    <property type="match status" value="1"/>
</dbReference>
<keyword evidence="3 4" id="KW-0408">Iron</keyword>
<evidence type="ECO:0000259" key="5">
    <source>
        <dbReference type="PROSITE" id="PS51007"/>
    </source>
</evidence>
<dbReference type="PANTHER" id="PTHR33546">
    <property type="entry name" value="LARGE, MULTIFUNCTIONAL SECRETED PROTEIN-RELATED"/>
    <property type="match status" value="1"/>
</dbReference>
<evidence type="ECO:0000313" key="7">
    <source>
        <dbReference type="Proteomes" id="UP000184513"/>
    </source>
</evidence>
<sequence>MKTQKIPVIGLLLATYACQPPKPTTSTVELPGERISTYVEESPDPIYAEHVRSTEFQSPEDEMADFILPPGFEISLFASEPDISKPINMAFDERGRLWVSQSSEYPIKAGEGEGTDRISILEDSDGDGKADNITHFANDLNIPIGLLPIKGGAVAFSIPNVYRFYDTDGDDKADHREVLLGPFETKDTHGMVNNLFRGLDGWIHASHGFSNISTVAGSDGDSVRMVSGNTFRFKPDGSRVEKTTDGRINPFGSDLDELGYHYSADCHTLPIYQLIRDGNYTQWGKKEPNLGFAPTMMDYGLNSTALSGLVYYTDNQFPEAYQHSFYSGDVVTCRISRSTISFNGSTPKATRQADFLVSKDPWFRPVDIKIGPDGAMYVADFYNSIIGHYEVPLDHPERDRNSGRIWKITYKGQEKEVIDWSQASMARLIEALKDRVLHTRMVATDELVDRYGKEALPAIQKFVNHRKTPSRQLVQGIWALHRLGELEREHLDKALQHPDLLVRIHAHRILGDRREFDPQHFEWTQKGLEDDQAHIRRVAAENLIVHHDPSLIRPLMTTLLESSAEDSHLRYALKHALFRHAQQAEIIPFMAGETWTDQESDTLALIFSDVQSAVAGEYLLRYLHDQKPPEKRVLPYLTAIAGNLPASRMEMVVQLAQRIDSEGIFDYQKAKALNQGLTLQGINWPEPVKNWNLTLSDNILHDLTDKSNNWSESEIDQLNFATEISRQLRIKSHIPYLQSLVDKNYLDENVRIAAARALMETDPNSQASFLQNKLINIDNNLGFRQKIATALNIDQSKKTRELLAEGMDNAPQELQETIAALLANNREGKSELIAIIRAGKAPARILKQRNVEENFLVNASEAQLEAFELLTENLLPISEERQQLIAERVENFEQGNGQVLSGRTLYEQHCSMCHRIEEGGAMIGPQLDGIGNWGLSALATKVLDPNRNISENFRTYTLKLKNGQTRSGLFRREEGQVIVMADQSGQEFSVSKNDIAEQTASTITLMPDYFSTTLNQEQFNDLMNYLLSLR</sequence>
<organism evidence="6 7">
    <name type="scientific">Cyclobacterium lianum</name>
    <dbReference type="NCBI Taxonomy" id="388280"/>
    <lineage>
        <taxon>Bacteria</taxon>
        <taxon>Pseudomonadati</taxon>
        <taxon>Bacteroidota</taxon>
        <taxon>Cytophagia</taxon>
        <taxon>Cytophagales</taxon>
        <taxon>Cyclobacteriaceae</taxon>
        <taxon>Cyclobacterium</taxon>
    </lineage>
</organism>
<evidence type="ECO:0000256" key="2">
    <source>
        <dbReference type="ARBA" id="ARBA00022723"/>
    </source>
</evidence>
<dbReference type="Gene3D" id="1.10.760.10">
    <property type="entry name" value="Cytochrome c-like domain"/>
    <property type="match status" value="1"/>
</dbReference>
<dbReference type="PROSITE" id="PS51007">
    <property type="entry name" value="CYTC"/>
    <property type="match status" value="1"/>
</dbReference>
<dbReference type="OrthoDB" id="9808161at2"/>
<dbReference type="InterPro" id="IPR013428">
    <property type="entry name" value="Membrane-bound_put_N"/>
</dbReference>
<dbReference type="GO" id="GO:0009055">
    <property type="term" value="F:electron transfer activity"/>
    <property type="evidence" value="ECO:0007669"/>
    <property type="project" value="InterPro"/>
</dbReference>
<dbReference type="InterPro" id="IPR011041">
    <property type="entry name" value="Quinoprot_gluc/sorb_DH_b-prop"/>
</dbReference>
<dbReference type="InterPro" id="IPR036909">
    <property type="entry name" value="Cyt_c-like_dom_sf"/>
</dbReference>
<dbReference type="InterPro" id="IPR016024">
    <property type="entry name" value="ARM-type_fold"/>
</dbReference>
<dbReference type="AlphaFoldDB" id="A0A1M7NV36"/>
<dbReference type="InterPro" id="IPR011042">
    <property type="entry name" value="6-blade_b-propeller_TolB-like"/>
</dbReference>
<dbReference type="PROSITE" id="PS51257">
    <property type="entry name" value="PROKAR_LIPOPROTEIN"/>
    <property type="match status" value="1"/>
</dbReference>
<dbReference type="Gene3D" id="2.120.10.30">
    <property type="entry name" value="TolB, C-terminal domain"/>
    <property type="match status" value="1"/>
</dbReference>
<dbReference type="GO" id="GO:0020037">
    <property type="term" value="F:heme binding"/>
    <property type="evidence" value="ECO:0007669"/>
    <property type="project" value="InterPro"/>
</dbReference>
<reference evidence="6 7" key="1">
    <citation type="submission" date="2016-11" db="EMBL/GenBank/DDBJ databases">
        <authorList>
            <person name="Jaros S."/>
            <person name="Januszkiewicz K."/>
            <person name="Wedrychowicz H."/>
        </authorList>
    </citation>
    <scope>NUCLEOTIDE SEQUENCE [LARGE SCALE GENOMIC DNA]</scope>
    <source>
        <strain evidence="6 7">CGMCC 1.6102</strain>
    </source>
</reference>
<dbReference type="PANTHER" id="PTHR33546:SF1">
    <property type="entry name" value="LARGE, MULTIFUNCTIONAL SECRETED PROTEIN"/>
    <property type="match status" value="1"/>
</dbReference>
<dbReference type="SUPFAM" id="SSF48371">
    <property type="entry name" value="ARM repeat"/>
    <property type="match status" value="1"/>
</dbReference>
<evidence type="ECO:0000256" key="3">
    <source>
        <dbReference type="ARBA" id="ARBA00023004"/>
    </source>
</evidence>
<keyword evidence="7" id="KW-1185">Reference proteome</keyword>
<accession>A0A1M7NV36</accession>